<reference evidence="3 4" key="1">
    <citation type="submission" date="2018-10" db="EMBL/GenBank/DDBJ databases">
        <title>Comparative analysis of microorganisms from saline springs in Andes Mountain Range, Colombia.</title>
        <authorList>
            <person name="Rubin E."/>
        </authorList>
    </citation>
    <scope>NUCLEOTIDE SEQUENCE [LARGE SCALE GENOMIC DNA]</scope>
    <source>
        <strain evidence="3 4">USBA GBX 843</strain>
    </source>
</reference>
<protein>
    <submittedName>
        <fullName evidence="2">DUF2628 domain-containing protein</fullName>
    </submittedName>
</protein>
<comment type="caution">
    <text evidence="3">The sequence shown here is derived from an EMBL/GenBank/DDBJ whole genome shotgun (WGS) entry which is preliminary data.</text>
</comment>
<keyword evidence="1" id="KW-0812">Transmembrane</keyword>
<gene>
    <name evidence="3" type="ORF">BCL79_3607</name>
    <name evidence="2" type="ORF">F9K92_10995</name>
</gene>
<sequence>MSTVPPPARIDESAGNPYRAPSTAMHEAMIDAQIDAAVAVHDRHPLLAKAVGDNFALYARRWHLDDAGGRWPRPWHWPAVLFGFHWLMYRRMYLVALAVLIADFAIGMAMVLLDLAVGGVVLSLGVQLSLGIFGNALYRWHCRRMVARAQARFTGQPERINAELVRRGGTSRLALGVGLALFVVLRVVEGA</sequence>
<proteinExistence type="predicted"/>
<dbReference type="Proteomes" id="UP000449004">
    <property type="component" value="Unassembled WGS sequence"/>
</dbReference>
<feature type="transmembrane region" description="Helical" evidence="1">
    <location>
        <begin position="119"/>
        <end position="138"/>
    </location>
</feature>
<evidence type="ECO:0000256" key="1">
    <source>
        <dbReference type="SAM" id="Phobius"/>
    </source>
</evidence>
<evidence type="ECO:0000313" key="2">
    <source>
        <dbReference type="EMBL" id="KAB7630270.1"/>
    </source>
</evidence>
<dbReference type="RefSeq" id="WP_121043616.1">
    <property type="nucleotide sequence ID" value="NZ_RCDC01000008.1"/>
</dbReference>
<dbReference type="Proteomes" id="UP000274786">
    <property type="component" value="Unassembled WGS sequence"/>
</dbReference>
<keyword evidence="1" id="KW-1133">Transmembrane helix</keyword>
<evidence type="ECO:0000313" key="3">
    <source>
        <dbReference type="EMBL" id="RLK48389.1"/>
    </source>
</evidence>
<dbReference type="EMBL" id="RCDC01000008">
    <property type="protein sequence ID" value="RLK48389.1"/>
    <property type="molecule type" value="Genomic_DNA"/>
</dbReference>
<evidence type="ECO:0000313" key="5">
    <source>
        <dbReference type="Proteomes" id="UP000449004"/>
    </source>
</evidence>
<reference evidence="2 5" key="2">
    <citation type="submission" date="2019-10" db="EMBL/GenBank/DDBJ databases">
        <title>Halotolerant bacteria associated to Saharan-endemic halophytes Stipa tenacissima L. and Atriplex halimus L mitigate salt stress and promote growth of tomato plants.</title>
        <authorList>
            <person name="Dif G."/>
        </authorList>
    </citation>
    <scope>NUCLEOTIDE SEQUENCE [LARGE SCALE GENOMIC DNA]</scope>
    <source>
        <strain evidence="2 5">IS26</strain>
    </source>
</reference>
<feature type="transmembrane region" description="Helical" evidence="1">
    <location>
        <begin position="92"/>
        <end position="113"/>
    </location>
</feature>
<dbReference type="AlphaFoldDB" id="A0A498C015"/>
<dbReference type="OrthoDB" id="9764015at2"/>
<evidence type="ECO:0000313" key="4">
    <source>
        <dbReference type="Proteomes" id="UP000274786"/>
    </source>
</evidence>
<organism evidence="3 4">
    <name type="scientific">Stenotrophomonas rhizophila</name>
    <dbReference type="NCBI Taxonomy" id="216778"/>
    <lineage>
        <taxon>Bacteria</taxon>
        <taxon>Pseudomonadati</taxon>
        <taxon>Pseudomonadota</taxon>
        <taxon>Gammaproteobacteria</taxon>
        <taxon>Lysobacterales</taxon>
        <taxon>Lysobacteraceae</taxon>
        <taxon>Stenotrophomonas</taxon>
    </lineage>
</organism>
<dbReference type="EMBL" id="WELC01000012">
    <property type="protein sequence ID" value="KAB7630270.1"/>
    <property type="molecule type" value="Genomic_DNA"/>
</dbReference>
<feature type="transmembrane region" description="Helical" evidence="1">
    <location>
        <begin position="169"/>
        <end position="188"/>
    </location>
</feature>
<accession>A0A498C015</accession>
<dbReference type="InterPro" id="IPR024399">
    <property type="entry name" value="DUF2628"/>
</dbReference>
<name>A0A498C015_9GAMM</name>
<dbReference type="Pfam" id="PF10947">
    <property type="entry name" value="DUF2628"/>
    <property type="match status" value="1"/>
</dbReference>
<keyword evidence="1" id="KW-0472">Membrane</keyword>